<dbReference type="PANTHER" id="PTHR12451:SF0">
    <property type="entry name" value="ZINC FINGER PROTEIN CASTOR HOMOLOG 1"/>
    <property type="match status" value="1"/>
</dbReference>
<dbReference type="AlphaFoldDB" id="A0A6J2X907"/>
<feature type="non-terminal residue" evidence="3">
    <location>
        <position position="272"/>
    </location>
</feature>
<dbReference type="GO" id="GO:0045944">
    <property type="term" value="P:positive regulation of transcription by RNA polymerase II"/>
    <property type="evidence" value="ECO:0007669"/>
    <property type="project" value="TreeGrafter"/>
</dbReference>
<dbReference type="GO" id="GO:0000977">
    <property type="term" value="F:RNA polymerase II transcription regulatory region sequence-specific DNA binding"/>
    <property type="evidence" value="ECO:0007669"/>
    <property type="project" value="TreeGrafter"/>
</dbReference>
<dbReference type="GO" id="GO:0000981">
    <property type="term" value="F:DNA-binding transcription factor activity, RNA polymerase II-specific"/>
    <property type="evidence" value="ECO:0007669"/>
    <property type="project" value="TreeGrafter"/>
</dbReference>
<keyword evidence="2" id="KW-1185">Reference proteome</keyword>
<dbReference type="GO" id="GO:0005634">
    <property type="term" value="C:nucleus"/>
    <property type="evidence" value="ECO:0007669"/>
    <property type="project" value="TreeGrafter"/>
</dbReference>
<dbReference type="GeneID" id="115876119"/>
<feature type="region of interest" description="Disordered" evidence="1">
    <location>
        <begin position="36"/>
        <end position="93"/>
    </location>
</feature>
<dbReference type="RefSeq" id="XP_030747671.1">
    <property type="nucleotide sequence ID" value="XM_030891811.1"/>
</dbReference>
<gene>
    <name evidence="3" type="primary">LOC115876119</name>
</gene>
<protein>
    <submittedName>
        <fullName evidence="3">Uncharacterized protein LOC115876119</fullName>
    </submittedName>
</protein>
<dbReference type="KEGG" id="soy:115876119"/>
<proteinExistence type="predicted"/>
<evidence type="ECO:0000256" key="1">
    <source>
        <dbReference type="SAM" id="MobiDB-lite"/>
    </source>
</evidence>
<dbReference type="InParanoid" id="A0A6J2X907"/>
<name>A0A6J2X907_SITOR</name>
<feature type="compositionally biased region" description="Polar residues" evidence="1">
    <location>
        <begin position="45"/>
        <end position="58"/>
    </location>
</feature>
<evidence type="ECO:0000313" key="3">
    <source>
        <dbReference type="RefSeq" id="XP_030747671.1"/>
    </source>
</evidence>
<evidence type="ECO:0000313" key="2">
    <source>
        <dbReference type="Proteomes" id="UP000504635"/>
    </source>
</evidence>
<reference evidence="3" key="1">
    <citation type="submission" date="2025-08" db="UniProtKB">
        <authorList>
            <consortium name="RefSeq"/>
        </authorList>
    </citation>
    <scope>IDENTIFICATION</scope>
    <source>
        <tissue evidence="3">Gonads</tissue>
    </source>
</reference>
<dbReference type="Proteomes" id="UP000504635">
    <property type="component" value="Unplaced"/>
</dbReference>
<dbReference type="GO" id="GO:0045664">
    <property type="term" value="P:regulation of neuron differentiation"/>
    <property type="evidence" value="ECO:0007669"/>
    <property type="project" value="TreeGrafter"/>
</dbReference>
<feature type="region of interest" description="Disordered" evidence="1">
    <location>
        <begin position="119"/>
        <end position="212"/>
    </location>
</feature>
<feature type="compositionally biased region" description="Basic and acidic residues" evidence="1">
    <location>
        <begin position="147"/>
        <end position="165"/>
    </location>
</feature>
<accession>A0A6J2X907</accession>
<dbReference type="OrthoDB" id="6631245at2759"/>
<sequence>MLSTMATVTSGILSPNSYGLNTDAVTLKLAHPEPMDTYHHRHPFSHTTPYSDPQNSSDSEQETHNYTPTSPKSTLTSSEPKRNKRKNFKPRCSQNVLSEDEGVLNLSEFHENNNVNNNVRRRKPIAGPRRVVQDSGFIPMDLSGSKNDSEASERLSHDSELKQDSENTDSDDFNTENYRTPSDNDEAKEDSEANSEDNESSKIPSSFSIHNLSKPHVSDQAAMLSQNLSPDQISEMRNYAMNTMRELLGIYGLTSEVAESISRQLPLAAFTT</sequence>
<organism evidence="2 3">
    <name type="scientific">Sitophilus oryzae</name>
    <name type="common">Rice weevil</name>
    <name type="synonym">Curculio oryzae</name>
    <dbReference type="NCBI Taxonomy" id="7048"/>
    <lineage>
        <taxon>Eukaryota</taxon>
        <taxon>Metazoa</taxon>
        <taxon>Ecdysozoa</taxon>
        <taxon>Arthropoda</taxon>
        <taxon>Hexapoda</taxon>
        <taxon>Insecta</taxon>
        <taxon>Pterygota</taxon>
        <taxon>Neoptera</taxon>
        <taxon>Endopterygota</taxon>
        <taxon>Coleoptera</taxon>
        <taxon>Polyphaga</taxon>
        <taxon>Cucujiformia</taxon>
        <taxon>Curculionidae</taxon>
        <taxon>Dryophthorinae</taxon>
        <taxon>Sitophilus</taxon>
    </lineage>
</organism>
<feature type="compositionally biased region" description="Polar residues" evidence="1">
    <location>
        <begin position="202"/>
        <end position="211"/>
    </location>
</feature>
<dbReference type="InterPro" id="IPR040373">
    <property type="entry name" value="CASZ1"/>
</dbReference>
<feature type="compositionally biased region" description="Low complexity" evidence="1">
    <location>
        <begin position="67"/>
        <end position="78"/>
    </location>
</feature>
<dbReference type="PANTHER" id="PTHR12451">
    <property type="entry name" value="TRANSCRIPTION FACTOR CASTOR PROTEIN MING -RELATED"/>
    <property type="match status" value="1"/>
</dbReference>
<feature type="compositionally biased region" description="Acidic residues" evidence="1">
    <location>
        <begin position="183"/>
        <end position="198"/>
    </location>
</feature>